<keyword evidence="2" id="KW-1185">Reference proteome</keyword>
<reference evidence="1 2" key="1">
    <citation type="submission" date="2017-11" db="EMBL/GenBank/DDBJ databases">
        <title>Animal gut microbial communities from fecal samples from Wisconsin, USA.</title>
        <authorList>
            <person name="Neumann A."/>
        </authorList>
    </citation>
    <scope>NUCLEOTIDE SEQUENCE [LARGE SCALE GENOMIC DNA]</scope>
    <source>
        <strain evidence="1 2">UWS3</strain>
    </source>
</reference>
<dbReference type="AlphaFoldDB" id="A0A2M9A509"/>
<dbReference type="RefSeq" id="WP_157797848.1">
    <property type="nucleotide sequence ID" value="NZ_PGEX01000001.1"/>
</dbReference>
<gene>
    <name evidence="1" type="ORF">BGX16_0721</name>
</gene>
<name>A0A2M9A509_9BACT</name>
<dbReference type="EMBL" id="PGEX01000001">
    <property type="protein sequence ID" value="PJJ40779.1"/>
    <property type="molecule type" value="Genomic_DNA"/>
</dbReference>
<protein>
    <submittedName>
        <fullName evidence="1">Uncharacterized protein</fullName>
    </submittedName>
</protein>
<comment type="caution">
    <text evidence="1">The sequence shown here is derived from an EMBL/GenBank/DDBJ whole genome shotgun (WGS) entry which is preliminary data.</text>
</comment>
<proteinExistence type="predicted"/>
<dbReference type="Proteomes" id="UP000231134">
    <property type="component" value="Unassembled WGS sequence"/>
</dbReference>
<evidence type="ECO:0000313" key="1">
    <source>
        <dbReference type="EMBL" id="PJJ40779.1"/>
    </source>
</evidence>
<organism evidence="1 2">
    <name type="scientific">Hallerella succinigenes</name>
    <dbReference type="NCBI Taxonomy" id="1896222"/>
    <lineage>
        <taxon>Bacteria</taxon>
        <taxon>Pseudomonadati</taxon>
        <taxon>Fibrobacterota</taxon>
        <taxon>Fibrobacteria</taxon>
        <taxon>Fibrobacterales</taxon>
        <taxon>Fibrobacteraceae</taxon>
        <taxon>Hallerella</taxon>
    </lineage>
</organism>
<accession>A0A2M9A509</accession>
<sequence>MKLDSKTELELIEVDESMSDELSVLISSVKGVGRSGFQSNLQKGLMPL</sequence>
<evidence type="ECO:0000313" key="2">
    <source>
        <dbReference type="Proteomes" id="UP000231134"/>
    </source>
</evidence>